<dbReference type="Gene3D" id="2.30.240.10">
    <property type="entry name" value="At5g01610-like"/>
    <property type="match status" value="1"/>
</dbReference>
<evidence type="ECO:0000256" key="1">
    <source>
        <dbReference type="SAM" id="SignalP"/>
    </source>
</evidence>
<dbReference type="PANTHER" id="PTHR31676">
    <property type="entry name" value="T31J12.3 PROTEIN-RELATED"/>
    <property type="match status" value="1"/>
</dbReference>
<dbReference type="Gramene" id="Manes.03G088200.4.v8.1">
    <property type="protein sequence ID" value="Manes.03G088200.4.v8.1.CDS.1"/>
    <property type="gene ID" value="Manes.03G088200.v8.1"/>
</dbReference>
<dbReference type="STRING" id="3983.A0A251L8I0"/>
<feature type="chain" id="PRO_5011914177" description="DUF538 domain-containing protein" evidence="1">
    <location>
        <begin position="31"/>
        <end position="169"/>
    </location>
</feature>
<evidence type="ECO:0000313" key="2">
    <source>
        <dbReference type="EMBL" id="OAY54605.1"/>
    </source>
</evidence>
<dbReference type="EMBL" id="CM004389">
    <property type="protein sequence ID" value="OAY54605.1"/>
    <property type="molecule type" value="Genomic_DNA"/>
</dbReference>
<dbReference type="SUPFAM" id="SSF141562">
    <property type="entry name" value="At5g01610-like"/>
    <property type="match status" value="1"/>
</dbReference>
<dbReference type="AlphaFoldDB" id="A0A251L8I0"/>
<dbReference type="Proteomes" id="UP000091857">
    <property type="component" value="Chromosome 3"/>
</dbReference>
<dbReference type="EMBL" id="CM004389">
    <property type="protein sequence ID" value="OAY54603.1"/>
    <property type="molecule type" value="Genomic_DNA"/>
</dbReference>
<dbReference type="OrthoDB" id="622488at2759"/>
<evidence type="ECO:0000313" key="3">
    <source>
        <dbReference type="Proteomes" id="UP000091857"/>
    </source>
</evidence>
<organism evidence="2 3">
    <name type="scientific">Manihot esculenta</name>
    <name type="common">Cassava</name>
    <name type="synonym">Jatropha manihot</name>
    <dbReference type="NCBI Taxonomy" id="3983"/>
    <lineage>
        <taxon>Eukaryota</taxon>
        <taxon>Viridiplantae</taxon>
        <taxon>Streptophyta</taxon>
        <taxon>Embryophyta</taxon>
        <taxon>Tracheophyta</taxon>
        <taxon>Spermatophyta</taxon>
        <taxon>Magnoliopsida</taxon>
        <taxon>eudicotyledons</taxon>
        <taxon>Gunneridae</taxon>
        <taxon>Pentapetalae</taxon>
        <taxon>rosids</taxon>
        <taxon>fabids</taxon>
        <taxon>Malpighiales</taxon>
        <taxon>Euphorbiaceae</taxon>
        <taxon>Crotonoideae</taxon>
        <taxon>Manihoteae</taxon>
        <taxon>Manihot</taxon>
    </lineage>
</organism>
<dbReference type="EMBL" id="CM004389">
    <property type="protein sequence ID" value="OAY54604.1"/>
    <property type="molecule type" value="Genomic_DNA"/>
</dbReference>
<name>A0A251L8I0_MANES</name>
<keyword evidence="3" id="KW-1185">Reference proteome</keyword>
<gene>
    <name evidence="2" type="ORF">MANES_03G088200</name>
</gene>
<protein>
    <recommendedName>
        <fullName evidence="4">DUF538 domain-containing protein</fullName>
    </recommendedName>
</protein>
<dbReference type="Gramene" id="Manes.03G088200.2.v8.1">
    <property type="protein sequence ID" value="Manes.03G088200.2.v8.1.CDS.1"/>
    <property type="gene ID" value="Manes.03G088200.v8.1"/>
</dbReference>
<keyword evidence="1" id="KW-0732">Signal</keyword>
<reference evidence="2 3" key="1">
    <citation type="submission" date="2016-02" db="EMBL/GenBank/DDBJ databases">
        <title>WGS assembly of Manihot esculenta.</title>
        <authorList>
            <person name="Bredeson J.V."/>
            <person name="Prochnik S.E."/>
            <person name="Lyons J.B."/>
            <person name="Schmutz J."/>
            <person name="Grimwood J."/>
            <person name="Vrebalov J."/>
            <person name="Bart R.S."/>
            <person name="Amuge T."/>
            <person name="Ferguson M.E."/>
            <person name="Green R."/>
            <person name="Putnam N."/>
            <person name="Stites J."/>
            <person name="Rounsley S."/>
            <person name="Rokhsar D.S."/>
        </authorList>
    </citation>
    <scope>NUCLEOTIDE SEQUENCE [LARGE SCALE GENOMIC DNA]</scope>
    <source>
        <strain evidence="3">cv. AM560-2</strain>
        <tissue evidence="2">Leaf</tissue>
    </source>
</reference>
<accession>A0A251L8I0</accession>
<dbReference type="OMA" id="FDKVPVC"/>
<dbReference type="InterPro" id="IPR036758">
    <property type="entry name" value="At5g01610-like"/>
</dbReference>
<sequence>MAFHQIPISTKISLYLLSLLFLSKAHLSFSLPNSSVLQSVTVTDVHDLLPLYGLPRGLLPDNVKSYTLSPSGSFSIQLTTPCYVHFDQLVYYDKEMKGKLSYGAVHDVSGIQAKKLFIWLSVSGIEADYDDGMIEFFVGSLSQKLPAKQFEDIPACKSKASLRTNLESM</sequence>
<dbReference type="Gramene" id="Manes.03G088200.3.v8.1">
    <property type="protein sequence ID" value="Manes.03G088200.3.v8.1.CDS.1"/>
    <property type="gene ID" value="Manes.03G088200.v8.1"/>
</dbReference>
<evidence type="ECO:0008006" key="4">
    <source>
        <dbReference type="Google" id="ProtNLM"/>
    </source>
</evidence>
<dbReference type="Pfam" id="PF04398">
    <property type="entry name" value="DUF538"/>
    <property type="match status" value="1"/>
</dbReference>
<proteinExistence type="predicted"/>
<dbReference type="InterPro" id="IPR007493">
    <property type="entry name" value="DUF538"/>
</dbReference>
<dbReference type="Gramene" id="Manes.03G088200.5.v8.1">
    <property type="protein sequence ID" value="Manes.03G088200.5.v8.1.CDS.1"/>
    <property type="gene ID" value="Manes.03G088200.v8.1"/>
</dbReference>
<dbReference type="PANTHER" id="PTHR31676:SF96">
    <property type="entry name" value="EXPRESSED PROTEIN"/>
    <property type="match status" value="1"/>
</dbReference>
<feature type="signal peptide" evidence="1">
    <location>
        <begin position="1"/>
        <end position="30"/>
    </location>
</feature>